<dbReference type="Proteomes" id="UP000193963">
    <property type="component" value="Unassembled WGS sequence"/>
</dbReference>
<evidence type="ECO:0000256" key="1">
    <source>
        <dbReference type="ARBA" id="ARBA00004418"/>
    </source>
</evidence>
<organism evidence="6 7">
    <name type="scientific">Pseudooceanicola marinus</name>
    <dbReference type="NCBI Taxonomy" id="396013"/>
    <lineage>
        <taxon>Bacteria</taxon>
        <taxon>Pseudomonadati</taxon>
        <taxon>Pseudomonadota</taxon>
        <taxon>Alphaproteobacteria</taxon>
        <taxon>Rhodobacterales</taxon>
        <taxon>Paracoccaceae</taxon>
        <taxon>Pseudooceanicola</taxon>
    </lineage>
</organism>
<dbReference type="AlphaFoldDB" id="A0A1X6YQU3"/>
<evidence type="ECO:0000313" key="6">
    <source>
        <dbReference type="EMBL" id="SLN28716.1"/>
    </source>
</evidence>
<feature type="chain" id="PRO_5010865914" evidence="4">
    <location>
        <begin position="23"/>
        <end position="536"/>
    </location>
</feature>
<dbReference type="Pfam" id="PF00496">
    <property type="entry name" value="SBP_bac_5"/>
    <property type="match status" value="1"/>
</dbReference>
<feature type="signal peptide" evidence="4">
    <location>
        <begin position="1"/>
        <end position="22"/>
    </location>
</feature>
<evidence type="ECO:0000313" key="7">
    <source>
        <dbReference type="Proteomes" id="UP000193963"/>
    </source>
</evidence>
<dbReference type="OrthoDB" id="9803988at2"/>
<dbReference type="CDD" id="cd08493">
    <property type="entry name" value="PBP2_DppA_like"/>
    <property type="match status" value="1"/>
</dbReference>
<protein>
    <submittedName>
        <fullName evidence="6">Periplasmic dipeptide transport protein</fullName>
    </submittedName>
</protein>
<evidence type="ECO:0000259" key="5">
    <source>
        <dbReference type="Pfam" id="PF00496"/>
    </source>
</evidence>
<proteinExistence type="inferred from homology"/>
<evidence type="ECO:0000256" key="3">
    <source>
        <dbReference type="ARBA" id="ARBA00022729"/>
    </source>
</evidence>
<dbReference type="InterPro" id="IPR039424">
    <property type="entry name" value="SBP_5"/>
</dbReference>
<keyword evidence="3 4" id="KW-0732">Signal</keyword>
<dbReference type="InterPro" id="IPR000914">
    <property type="entry name" value="SBP_5_dom"/>
</dbReference>
<dbReference type="RefSeq" id="WP_085887031.1">
    <property type="nucleotide sequence ID" value="NZ_FWFN01000002.1"/>
</dbReference>
<dbReference type="PANTHER" id="PTHR30290:SF38">
    <property type="entry name" value="D,D-DIPEPTIDE-BINDING PERIPLASMIC PROTEIN DDPA-RELATED"/>
    <property type="match status" value="1"/>
</dbReference>
<dbReference type="GO" id="GO:0030288">
    <property type="term" value="C:outer membrane-bounded periplasmic space"/>
    <property type="evidence" value="ECO:0007669"/>
    <property type="project" value="TreeGrafter"/>
</dbReference>
<sequence length="536" mass="57951">MNKFAYLCGAAALALSAPAVQAQVLTVCLEGAPETFNPELTSNGTTAYVLGQIYDGLVSVERGGSEIEPALAESWEVSEDGLTYTFALRQDVAWQSNDSFTPSRPFNADDVVFTFHRMMDSEDPFYEVSGGNYPTFNAKLADNLASVEKVDDYTVAFTLNKPMAAFIGTVAHGSLGMTSAEYAKAMMDAGTPEQLDLAPIGTGPFQLQAYQTDAMVRLLPFAGTWGAEMGDDLRTPMVDAVVMAISGDATVRLQRALAGECLIGLYPNLADKETIEASDTVEAVQTPVPSTGMLHFNFAEEPFQDQRVRQALAQAIDMENFVEVIYSGMGHLTGAVVPPALWGTASDIGPWEYDPEEAKRLLAEAGYEDGFETEVWAIPVSRPYMPNGRRAAEIVQADWAEVGVDVSIVTYEWAEYIQRARAGEAKVGMFGGIYDFPDPSQIPNNYLTCEPDGSTAPSNIGDWCDDRFNEVMTEAGSITDQEERIALYHEAQQIVHDEVPVIVLGGADTITAVNTSVQGYVPAVFGSSRLSGVTVE</sequence>
<evidence type="ECO:0000256" key="2">
    <source>
        <dbReference type="ARBA" id="ARBA00005695"/>
    </source>
</evidence>
<dbReference type="GO" id="GO:0043190">
    <property type="term" value="C:ATP-binding cassette (ABC) transporter complex"/>
    <property type="evidence" value="ECO:0007669"/>
    <property type="project" value="InterPro"/>
</dbReference>
<dbReference type="InterPro" id="IPR030678">
    <property type="entry name" value="Peptide/Ni-bd"/>
</dbReference>
<dbReference type="Gene3D" id="3.40.190.10">
    <property type="entry name" value="Periplasmic binding protein-like II"/>
    <property type="match status" value="1"/>
</dbReference>
<reference evidence="6 7" key="1">
    <citation type="submission" date="2017-03" db="EMBL/GenBank/DDBJ databases">
        <authorList>
            <person name="Afonso C.L."/>
            <person name="Miller P.J."/>
            <person name="Scott M.A."/>
            <person name="Spackman E."/>
            <person name="Goraichik I."/>
            <person name="Dimitrov K.M."/>
            <person name="Suarez D.L."/>
            <person name="Swayne D.E."/>
        </authorList>
    </citation>
    <scope>NUCLEOTIDE SEQUENCE [LARGE SCALE GENOMIC DNA]</scope>
    <source>
        <strain evidence="6 7">CECT 7751</strain>
    </source>
</reference>
<gene>
    <name evidence="6" type="primary">dppA_1</name>
    <name evidence="6" type="ORF">PSM7751_01139</name>
</gene>
<feature type="domain" description="Solute-binding protein family 5" evidence="5">
    <location>
        <begin position="66"/>
        <end position="452"/>
    </location>
</feature>
<comment type="similarity">
    <text evidence="2">Belongs to the bacterial solute-binding protein 5 family.</text>
</comment>
<dbReference type="GO" id="GO:1904680">
    <property type="term" value="F:peptide transmembrane transporter activity"/>
    <property type="evidence" value="ECO:0007669"/>
    <property type="project" value="TreeGrafter"/>
</dbReference>
<name>A0A1X6YQU3_9RHOB</name>
<dbReference type="GO" id="GO:0042938">
    <property type="term" value="P:dipeptide transport"/>
    <property type="evidence" value="ECO:0007669"/>
    <property type="project" value="TreeGrafter"/>
</dbReference>
<comment type="subcellular location">
    <subcellularLocation>
        <location evidence="1">Periplasm</location>
    </subcellularLocation>
</comment>
<dbReference type="PANTHER" id="PTHR30290">
    <property type="entry name" value="PERIPLASMIC BINDING COMPONENT OF ABC TRANSPORTER"/>
    <property type="match status" value="1"/>
</dbReference>
<dbReference type="EMBL" id="FWFN01000002">
    <property type="protein sequence ID" value="SLN28716.1"/>
    <property type="molecule type" value="Genomic_DNA"/>
</dbReference>
<dbReference type="Gene3D" id="3.90.76.10">
    <property type="entry name" value="Dipeptide-binding Protein, Domain 1"/>
    <property type="match status" value="1"/>
</dbReference>
<dbReference type="SUPFAM" id="SSF53850">
    <property type="entry name" value="Periplasmic binding protein-like II"/>
    <property type="match status" value="1"/>
</dbReference>
<dbReference type="Gene3D" id="3.10.105.10">
    <property type="entry name" value="Dipeptide-binding Protein, Domain 3"/>
    <property type="match status" value="1"/>
</dbReference>
<accession>A0A1X6YQU3</accession>
<evidence type="ECO:0000256" key="4">
    <source>
        <dbReference type="SAM" id="SignalP"/>
    </source>
</evidence>
<dbReference type="PIRSF" id="PIRSF002741">
    <property type="entry name" value="MppA"/>
    <property type="match status" value="1"/>
</dbReference>
<keyword evidence="7" id="KW-1185">Reference proteome</keyword>